<proteinExistence type="predicted"/>
<feature type="region of interest" description="Disordered" evidence="1">
    <location>
        <begin position="111"/>
        <end position="150"/>
    </location>
</feature>
<reference evidence="2 3" key="1">
    <citation type="journal article" date="2024" name="BMC Genomics">
        <title>De novo assembly and annotation of Popillia japonica's genome with initial clues to its potential as an invasive pest.</title>
        <authorList>
            <person name="Cucini C."/>
            <person name="Boschi S."/>
            <person name="Funari R."/>
            <person name="Cardaioli E."/>
            <person name="Iannotti N."/>
            <person name="Marturano G."/>
            <person name="Paoli F."/>
            <person name="Bruttini M."/>
            <person name="Carapelli A."/>
            <person name="Frati F."/>
            <person name="Nardi F."/>
        </authorList>
    </citation>
    <scope>NUCLEOTIDE SEQUENCE [LARGE SCALE GENOMIC DNA]</scope>
    <source>
        <strain evidence="2">DMR45628</strain>
    </source>
</reference>
<dbReference type="AlphaFoldDB" id="A0AAW1N9R6"/>
<evidence type="ECO:0000313" key="3">
    <source>
        <dbReference type="Proteomes" id="UP001458880"/>
    </source>
</evidence>
<sequence length="150" mass="16969">MRILKSYVDIYSFPGIGYIAVSRGVGTIFSFESSGDGISYILRGRLRSQRVAPESTQHDHARILLHSELHYFVYAAGLAAISRLSGCIASPRLLFSAILFINLPVEAEATSSEEHLFRSEKKYNKKHKENEAEKKAKNERQRARYGPWPP</sequence>
<comment type="caution">
    <text evidence="2">The sequence shown here is derived from an EMBL/GenBank/DDBJ whole genome shotgun (WGS) entry which is preliminary data.</text>
</comment>
<gene>
    <name evidence="2" type="ORF">QE152_g1404</name>
</gene>
<evidence type="ECO:0000256" key="1">
    <source>
        <dbReference type="SAM" id="MobiDB-lite"/>
    </source>
</evidence>
<dbReference type="EMBL" id="JASPKY010000008">
    <property type="protein sequence ID" value="KAK9754385.1"/>
    <property type="molecule type" value="Genomic_DNA"/>
</dbReference>
<name>A0AAW1N9R6_POPJA</name>
<protein>
    <submittedName>
        <fullName evidence="2">Uncharacterized protein</fullName>
    </submittedName>
</protein>
<feature type="compositionally biased region" description="Basic and acidic residues" evidence="1">
    <location>
        <begin position="112"/>
        <end position="142"/>
    </location>
</feature>
<accession>A0AAW1N9R6</accession>
<evidence type="ECO:0000313" key="2">
    <source>
        <dbReference type="EMBL" id="KAK9754385.1"/>
    </source>
</evidence>
<dbReference type="Proteomes" id="UP001458880">
    <property type="component" value="Unassembled WGS sequence"/>
</dbReference>
<organism evidence="2 3">
    <name type="scientific">Popillia japonica</name>
    <name type="common">Japanese beetle</name>
    <dbReference type="NCBI Taxonomy" id="7064"/>
    <lineage>
        <taxon>Eukaryota</taxon>
        <taxon>Metazoa</taxon>
        <taxon>Ecdysozoa</taxon>
        <taxon>Arthropoda</taxon>
        <taxon>Hexapoda</taxon>
        <taxon>Insecta</taxon>
        <taxon>Pterygota</taxon>
        <taxon>Neoptera</taxon>
        <taxon>Endopterygota</taxon>
        <taxon>Coleoptera</taxon>
        <taxon>Polyphaga</taxon>
        <taxon>Scarabaeiformia</taxon>
        <taxon>Scarabaeidae</taxon>
        <taxon>Rutelinae</taxon>
        <taxon>Popillia</taxon>
    </lineage>
</organism>
<keyword evidence="3" id="KW-1185">Reference proteome</keyword>